<evidence type="ECO:0000313" key="12">
    <source>
        <dbReference type="EMBL" id="GAQ42621.1"/>
    </source>
</evidence>
<name>A0A117E1U5_ASPNG</name>
<dbReference type="GO" id="GO:0004519">
    <property type="term" value="F:endonuclease activity"/>
    <property type="evidence" value="ECO:0007669"/>
    <property type="project" value="InterPro"/>
</dbReference>
<dbReference type="VEuPathDB" id="FungiDB:M747DRAFT_291365"/>
<organism evidence="12 13">
    <name type="scientific">Aspergillus niger</name>
    <dbReference type="NCBI Taxonomy" id="5061"/>
    <lineage>
        <taxon>Eukaryota</taxon>
        <taxon>Fungi</taxon>
        <taxon>Dikarya</taxon>
        <taxon>Ascomycota</taxon>
        <taxon>Pezizomycotina</taxon>
        <taxon>Eurotiomycetes</taxon>
        <taxon>Eurotiomycetidae</taxon>
        <taxon>Eurotiales</taxon>
        <taxon>Aspergillaceae</taxon>
        <taxon>Aspergillus</taxon>
        <taxon>Aspergillus subgen. Circumdati</taxon>
    </lineage>
</organism>
<evidence type="ECO:0000256" key="9">
    <source>
        <dbReference type="ARBA" id="ARBA00031044"/>
    </source>
</evidence>
<evidence type="ECO:0000256" key="5">
    <source>
        <dbReference type="ARBA" id="ARBA00011917"/>
    </source>
</evidence>
<dbReference type="PANTHER" id="PTHR11935:SF94">
    <property type="entry name" value="TENZING NORGAY, ISOFORM C"/>
    <property type="match status" value="1"/>
</dbReference>
<dbReference type="VEuPathDB" id="FungiDB:ASPNIDRAFT2_1141767"/>
<dbReference type="Pfam" id="PF04031">
    <property type="entry name" value="Las1"/>
    <property type="match status" value="1"/>
</dbReference>
<evidence type="ECO:0000256" key="6">
    <source>
        <dbReference type="ARBA" id="ARBA00022723"/>
    </source>
</evidence>
<evidence type="ECO:0000259" key="11">
    <source>
        <dbReference type="SMART" id="SM00849"/>
    </source>
</evidence>
<dbReference type="VEuPathDB" id="FungiDB:ATCC64974_5170"/>
<dbReference type="SMART" id="SM00849">
    <property type="entry name" value="Lactamase_B"/>
    <property type="match status" value="1"/>
</dbReference>
<dbReference type="VEuPathDB" id="FungiDB:ATCC64974_5180"/>
<evidence type="ECO:0000256" key="4">
    <source>
        <dbReference type="ARBA" id="ARBA00006759"/>
    </source>
</evidence>
<dbReference type="GO" id="GO:0004416">
    <property type="term" value="F:hydroxyacylglutathione hydrolase activity"/>
    <property type="evidence" value="ECO:0007669"/>
    <property type="project" value="UniProtKB-EC"/>
</dbReference>
<dbReference type="InterPro" id="IPR001279">
    <property type="entry name" value="Metallo-B-lactamas"/>
</dbReference>
<dbReference type="VEuPathDB" id="FungiDB:M747DRAFT_300483"/>
<dbReference type="InterPro" id="IPR036866">
    <property type="entry name" value="RibonucZ/Hydroxyglut_hydro"/>
</dbReference>
<dbReference type="Gene3D" id="3.60.15.10">
    <property type="entry name" value="Ribonuclease Z/Hydroxyacylglutathione hydrolase-like"/>
    <property type="match status" value="1"/>
</dbReference>
<dbReference type="EC" id="3.1.2.6" evidence="5"/>
<evidence type="ECO:0000256" key="2">
    <source>
        <dbReference type="ARBA" id="ARBA00001947"/>
    </source>
</evidence>
<keyword evidence="8" id="KW-0862">Zinc</keyword>
<dbReference type="InterPro" id="IPR032282">
    <property type="entry name" value="HAGH_C"/>
</dbReference>
<dbReference type="OrthoDB" id="515692at2759"/>
<comment type="caution">
    <text evidence="12">The sequence shown here is derived from an EMBL/GenBank/DDBJ whole genome shotgun (WGS) entry which is preliminary data.</text>
</comment>
<comment type="cofactor">
    <cofactor evidence="2">
        <name>Zn(2+)</name>
        <dbReference type="ChEBI" id="CHEBI:29105"/>
    </cofactor>
</comment>
<dbReference type="OMA" id="YWAKTDL"/>
<dbReference type="AlphaFoldDB" id="A0A117E1U5"/>
<evidence type="ECO:0000256" key="1">
    <source>
        <dbReference type="ARBA" id="ARBA00001623"/>
    </source>
</evidence>
<dbReference type="SUPFAM" id="SSF56281">
    <property type="entry name" value="Metallo-hydrolase/oxidoreductase"/>
    <property type="match status" value="1"/>
</dbReference>
<evidence type="ECO:0000256" key="3">
    <source>
        <dbReference type="ARBA" id="ARBA00004963"/>
    </source>
</evidence>
<dbReference type="InterPro" id="IPR035680">
    <property type="entry name" value="Clx_II_MBL"/>
</dbReference>
<feature type="compositionally biased region" description="Acidic residues" evidence="10">
    <location>
        <begin position="311"/>
        <end position="333"/>
    </location>
</feature>
<feature type="compositionally biased region" description="Basic and acidic residues" evidence="10">
    <location>
        <begin position="770"/>
        <end position="780"/>
    </location>
</feature>
<keyword evidence="7" id="KW-0378">Hydrolase</keyword>
<dbReference type="VEuPathDB" id="FungiDB:An14g06340"/>
<feature type="region of interest" description="Disordered" evidence="10">
    <location>
        <begin position="41"/>
        <end position="63"/>
    </location>
</feature>
<dbReference type="VEuPathDB" id="FungiDB:ATCC64974_5160"/>
<dbReference type="PANTHER" id="PTHR11935">
    <property type="entry name" value="BETA LACTAMASE DOMAIN"/>
    <property type="match status" value="1"/>
</dbReference>
<gene>
    <name evidence="12" type="ORF">ABL_05282</name>
</gene>
<proteinExistence type="inferred from homology"/>
<comment type="pathway">
    <text evidence="3">Secondary metabolite metabolism; methylglyoxal degradation; (R)-lactate from methylglyoxal: step 2/2.</text>
</comment>
<dbReference type="VEuPathDB" id="FungiDB:An14g06350"/>
<dbReference type="EMBL" id="BCMY01000008">
    <property type="protein sequence ID" value="GAQ42621.1"/>
    <property type="molecule type" value="Genomic_DNA"/>
</dbReference>
<comment type="similarity">
    <text evidence="4">Belongs to the metallo-beta-lactamase superfamily. Glyoxalase II family.</text>
</comment>
<dbReference type="PaxDb" id="5061-CADANGAP00011350"/>
<dbReference type="CDD" id="cd07723">
    <property type="entry name" value="hydroxyacylglutathione_hydrolase_MBL-fold"/>
    <property type="match status" value="1"/>
</dbReference>
<dbReference type="VEuPathDB" id="FungiDB:ASPNIDRAFT2_1156154"/>
<evidence type="ECO:0000313" key="13">
    <source>
        <dbReference type="Proteomes" id="UP000068243"/>
    </source>
</evidence>
<feature type="region of interest" description="Disordered" evidence="10">
    <location>
        <begin position="302"/>
        <end position="360"/>
    </location>
</feature>
<dbReference type="Proteomes" id="UP000068243">
    <property type="component" value="Unassembled WGS sequence"/>
</dbReference>
<reference evidence="13" key="1">
    <citation type="journal article" date="2016" name="Genome Announc.">
        <title>Draft genome sequence of Aspergillus niger strain An76.</title>
        <authorList>
            <person name="Gong W."/>
            <person name="Cheng Z."/>
            <person name="Zhang H."/>
            <person name="Liu L."/>
            <person name="Gao P."/>
            <person name="Wang L."/>
        </authorList>
    </citation>
    <scope>NUCLEOTIDE SEQUENCE [LARGE SCALE GENOMIC DNA]</scope>
    <source>
        <strain evidence="13">An76</strain>
    </source>
</reference>
<dbReference type="GO" id="GO:0006364">
    <property type="term" value="P:rRNA processing"/>
    <property type="evidence" value="ECO:0007669"/>
    <property type="project" value="InterPro"/>
</dbReference>
<feature type="region of interest" description="Disordered" evidence="10">
    <location>
        <begin position="752"/>
        <end position="780"/>
    </location>
</feature>
<evidence type="ECO:0000256" key="7">
    <source>
        <dbReference type="ARBA" id="ARBA00022801"/>
    </source>
</evidence>
<feature type="region of interest" description="Disordered" evidence="10">
    <location>
        <begin position="234"/>
        <end position="272"/>
    </location>
</feature>
<keyword evidence="6" id="KW-0479">Metal-binding</keyword>
<dbReference type="Pfam" id="PF16123">
    <property type="entry name" value="HAGH_C"/>
    <property type="match status" value="1"/>
</dbReference>
<dbReference type="Pfam" id="PF00753">
    <property type="entry name" value="Lactamase_B"/>
    <property type="match status" value="1"/>
</dbReference>
<evidence type="ECO:0000256" key="8">
    <source>
        <dbReference type="ARBA" id="ARBA00022833"/>
    </source>
</evidence>
<accession>A0A117E1U5</accession>
<dbReference type="GO" id="GO:0046872">
    <property type="term" value="F:metal ion binding"/>
    <property type="evidence" value="ECO:0007669"/>
    <property type="project" value="UniProtKB-KW"/>
</dbReference>
<protein>
    <recommendedName>
        <fullName evidence="5">hydroxyacylglutathione hydrolase</fullName>
        <ecNumber evidence="5">3.1.2.6</ecNumber>
    </recommendedName>
    <alternativeName>
        <fullName evidence="9">Glyoxalase II</fullName>
    </alternativeName>
</protein>
<dbReference type="GO" id="GO:0090730">
    <property type="term" value="C:Las1 complex"/>
    <property type="evidence" value="ECO:0007669"/>
    <property type="project" value="InterPro"/>
</dbReference>
<feature type="compositionally biased region" description="Polar residues" evidence="10">
    <location>
        <begin position="336"/>
        <end position="348"/>
    </location>
</feature>
<dbReference type="InterPro" id="IPR007174">
    <property type="entry name" value="Las1"/>
</dbReference>
<feature type="compositionally biased region" description="Basic and acidic residues" evidence="10">
    <location>
        <begin position="253"/>
        <end position="271"/>
    </location>
</feature>
<dbReference type="UniPathway" id="UPA00619">
    <property type="reaction ID" value="UER00676"/>
</dbReference>
<sequence length="1105" mass="121869">MADYWQPQSSFANPSWVQGNQSCWRSSTFRDLIHAFPKPKRTGRVMKPRSAGNSPSSAGRRRTATIPYSSPMYQGYQAPVNTAFVASALARTGQNRPTSWHPALEPVSYPTTQYVPATTALDNFAAIGVCPQPLPTASATFDNSSMMSSYTSTDIPCSDMGFPSLPDAQHQMSLQQSTMLPMSESQIEPVSWDTSASTLSAMAEPMSDCYSFDMSSMHNNIPPVYVAGSSYESVPSSGCLTGPPTPDFLPIQRPDDDLHSQVESLPEKQNEDELVGMGLYSNPEASLGNSLLGLSGKGLKLEETFTPSSDNEAEDQDDEDDQEDEDDDDEQNQDESPVNNKGTDSNPKQPEAETFQQPIKAPTNMMQRSFFFDDDDLEQHAVVDSQPFINMASQPSKSISNKMAKVIFTPWKEHSQLLAVRSQFYPAPFYDGPDMRSKACATVAAWKLRGNLPHSVEATALLTDAILHDDALKNSIFSIRATYSAAFCRFVTGLVDSKLNGQRKTMFQRAIDLGLPASFVELRHEATHRELPSLTVLRNATQRSLEWLWDYYWAKTDLSADTVPVSEPEAFDGAEDDVEPIKAALRTEFEHLLAEEESSEPPRKKRRFQQNVSFTSTHLISICKSSSRGASALAGVIVEDSLLVPAGRKMGDSMTGMFAKWDSLLQMLAEGHPPALASLTEEMVNVLAFSGSKNVKNDPQLEGLYMWLDHILQSPEWGSRRRLLSHAYLLAVCEQSLNHWTALLKESLQQRTDDLAPKKPASTSKKHSKKDGSGLKRTADADDLKELKKFGWETVDTWDTRPENQLNSTPNKSPSSIHVASTSLLKIKVENVTSESSLASQPHVAEPPRNEPMRFVLSGTGKGNNYAYLVTDEPTKESVIIDPANPPEVAPTLQSQIDAGKIKLTSIVNTHHHWDHAGGNNEILKTFGQLSVIGGKNCQSVTKTPAHGEVFKIGERISVKALHTPCHTQDSICYFMQDGDDKVVFTGDTLFIGGCGRFFEGTAPEMHKALNETLAALPDDTKVYPGHEYTKGNVKFCLAVSQSEPIKKLEAFANANQETQGKFTIGDEKLHNVFMRVNDPEIQKKTGKTDPVEVMAALREMKNSM</sequence>
<feature type="domain" description="Metallo-beta-lactamase" evidence="11">
    <location>
        <begin position="864"/>
        <end position="1027"/>
    </location>
</feature>
<dbReference type="VEuPathDB" id="FungiDB:An14g06360"/>
<comment type="catalytic activity">
    <reaction evidence="1">
        <text>an S-(2-hydroxyacyl)glutathione + H2O = a 2-hydroxy carboxylate + glutathione + H(+)</text>
        <dbReference type="Rhea" id="RHEA:21864"/>
        <dbReference type="ChEBI" id="CHEBI:15377"/>
        <dbReference type="ChEBI" id="CHEBI:15378"/>
        <dbReference type="ChEBI" id="CHEBI:57925"/>
        <dbReference type="ChEBI" id="CHEBI:58896"/>
        <dbReference type="ChEBI" id="CHEBI:71261"/>
        <dbReference type="EC" id="3.1.2.6"/>
    </reaction>
</comment>
<evidence type="ECO:0000256" key="10">
    <source>
        <dbReference type="SAM" id="MobiDB-lite"/>
    </source>
</evidence>